<dbReference type="AlphaFoldDB" id="A0A221T1T1"/>
<feature type="domain" description="GGDEF" evidence="2">
    <location>
        <begin position="325"/>
        <end position="456"/>
    </location>
</feature>
<evidence type="ECO:0000259" key="1">
    <source>
        <dbReference type="PROSITE" id="PS50883"/>
    </source>
</evidence>
<proteinExistence type="predicted"/>
<dbReference type="PROSITE" id="PS50887">
    <property type="entry name" value="GGDEF"/>
    <property type="match status" value="1"/>
</dbReference>
<dbReference type="Gene3D" id="3.20.20.450">
    <property type="entry name" value="EAL domain"/>
    <property type="match status" value="1"/>
</dbReference>
<dbReference type="KEGG" id="dfc:DFI_16895"/>
<gene>
    <name evidence="3" type="ORF">DFI_16895</name>
</gene>
<geneLocation type="plasmid" evidence="4">
    <name>pdfi2</name>
</geneLocation>
<dbReference type="Proteomes" id="UP000259030">
    <property type="component" value="Plasmid pDFI2"/>
</dbReference>
<dbReference type="Pfam" id="PF00563">
    <property type="entry name" value="EAL"/>
    <property type="match status" value="1"/>
</dbReference>
<evidence type="ECO:0000313" key="3">
    <source>
        <dbReference type="EMBL" id="ASN82867.1"/>
    </source>
</evidence>
<organism evidence="3 4">
    <name type="scientific">Deinococcus ficus</name>
    <dbReference type="NCBI Taxonomy" id="317577"/>
    <lineage>
        <taxon>Bacteria</taxon>
        <taxon>Thermotogati</taxon>
        <taxon>Deinococcota</taxon>
        <taxon>Deinococci</taxon>
        <taxon>Deinococcales</taxon>
        <taxon>Deinococcaceae</taxon>
        <taxon>Deinococcus</taxon>
    </lineage>
</organism>
<dbReference type="InterPro" id="IPR001633">
    <property type="entry name" value="EAL_dom"/>
</dbReference>
<dbReference type="Gene3D" id="3.30.70.270">
    <property type="match status" value="1"/>
</dbReference>
<dbReference type="CDD" id="cd01949">
    <property type="entry name" value="GGDEF"/>
    <property type="match status" value="1"/>
</dbReference>
<evidence type="ECO:0000313" key="4">
    <source>
        <dbReference type="Proteomes" id="UP000259030"/>
    </source>
</evidence>
<name>A0A221T1T1_9DEIO</name>
<dbReference type="InterPro" id="IPR043128">
    <property type="entry name" value="Rev_trsase/Diguanyl_cyclase"/>
</dbReference>
<dbReference type="SMART" id="SM00052">
    <property type="entry name" value="EAL"/>
    <property type="match status" value="1"/>
</dbReference>
<feature type="domain" description="EAL" evidence="1">
    <location>
        <begin position="465"/>
        <end position="718"/>
    </location>
</feature>
<reference evidence="3 4" key="1">
    <citation type="submission" date="2017-05" db="EMBL/GenBank/DDBJ databases">
        <title>The complete genome sequence of Deinococcus ficus isolated from the rhizosphere of the Ficus religiosa L. in Taiwan.</title>
        <authorList>
            <person name="Wu K.-M."/>
            <person name="Liao T.-L."/>
            <person name="Liu Y.-M."/>
            <person name="Young C.-C."/>
            <person name="Tsai S.-F."/>
        </authorList>
    </citation>
    <scope>NUCLEOTIDE SEQUENCE [LARGE SCALE GENOMIC DNA]</scope>
    <source>
        <strain evidence="3 4">CC-FR2-10</strain>
        <plasmid evidence="4">pdfi2</plasmid>
    </source>
</reference>
<dbReference type="SMART" id="SM00267">
    <property type="entry name" value="GGDEF"/>
    <property type="match status" value="1"/>
</dbReference>
<dbReference type="PANTHER" id="PTHR44757:SF2">
    <property type="entry name" value="BIOFILM ARCHITECTURE MAINTENANCE PROTEIN MBAA"/>
    <property type="match status" value="1"/>
</dbReference>
<keyword evidence="3" id="KW-0614">Plasmid</keyword>
<dbReference type="EMBL" id="CP021083">
    <property type="protein sequence ID" value="ASN82867.1"/>
    <property type="molecule type" value="Genomic_DNA"/>
</dbReference>
<protein>
    <submittedName>
        <fullName evidence="3">Bifunctional diguanylate cyclase/phosphodiesterase</fullName>
    </submittedName>
</protein>
<dbReference type="Gene3D" id="3.30.450.40">
    <property type="match status" value="1"/>
</dbReference>
<dbReference type="PROSITE" id="PS50883">
    <property type="entry name" value="EAL"/>
    <property type="match status" value="1"/>
</dbReference>
<dbReference type="SUPFAM" id="SSF55073">
    <property type="entry name" value="Nucleotide cyclase"/>
    <property type="match status" value="1"/>
</dbReference>
<dbReference type="InterPro" id="IPR029016">
    <property type="entry name" value="GAF-like_dom_sf"/>
</dbReference>
<dbReference type="InterPro" id="IPR035919">
    <property type="entry name" value="EAL_sf"/>
</dbReference>
<dbReference type="InterPro" id="IPR029787">
    <property type="entry name" value="Nucleotide_cyclase"/>
</dbReference>
<dbReference type="SUPFAM" id="SSF55781">
    <property type="entry name" value="GAF domain-like"/>
    <property type="match status" value="1"/>
</dbReference>
<dbReference type="STRING" id="317577.GCA_000419625_03448"/>
<dbReference type="RefSeq" id="WP_051307555.1">
    <property type="nucleotide sequence ID" value="NZ_CP021083.1"/>
</dbReference>
<dbReference type="Pfam" id="PF00990">
    <property type="entry name" value="GGDEF"/>
    <property type="match status" value="1"/>
</dbReference>
<keyword evidence="4" id="KW-1185">Reference proteome</keyword>
<sequence>MNSSRSTLEHMTTVLMGLPFPAALMDGEGTFLTVNGSWISQENDYPASGISSGPGGNLLALCLYAGTNGGLHAHAAILRVLQGQEDSLVLPYGGTEHSRSRPLELHIGRLPASEPLFLVRIHDASAEQFERDRTRLLDLMTQGRPRQELLQEIAQMVEHLHPAGRCAVLLLDGHTLRVGAAPRIPEAFLSGFDGLDVRERLAALPAVPGAEYTQDLSQHPYWGPYLQAGDMQAFPVCASLPVFDRSQRLVGALALCLPADAPISDTTGELLKQAQHLTSIVIEHDALIRELEHRALHDDLTGLPNRALFDDRLQRELDRAAPEGRPVAVLFLDIDDFKAINDAGGHNTGDAVLGEVARRLRACLKPGETLARFAGDEFVAILPDTAAPEAVERAAGMSDALRGGFTVAGRDVFIMMSIGIAVSTGSDGDAQTLQRHADVAMYRAKTLRTGTELFESELPQRATQRLELLSHLRRAEELGELALHFQPQMNLDTGQPVGAEALIRWQHPQLGLVSPAEFIPLAEDSGLIIPIGRWVLAEACRQGLHLLGRAPGLARIAVNVSALQFAREDFVDMVAEVLRDTRFPPQCLELELTERIVMRDVDSAVRRMQALRDLGVSIALDDFGTGFSSLSYLPNLPLNVLKIDRSFVAGAADGRTLPIVRAIMSMAEQFGFDVIAEGIETAGHVQAMLDVGCRFGQGYHFARPAPADALWPAPVPGPRR</sequence>
<dbReference type="NCBIfam" id="TIGR00254">
    <property type="entry name" value="GGDEF"/>
    <property type="match status" value="1"/>
</dbReference>
<accession>A0A221T1T1</accession>
<dbReference type="InterPro" id="IPR052155">
    <property type="entry name" value="Biofilm_reg_signaling"/>
</dbReference>
<dbReference type="SUPFAM" id="SSF141868">
    <property type="entry name" value="EAL domain-like"/>
    <property type="match status" value="1"/>
</dbReference>
<dbReference type="InterPro" id="IPR000160">
    <property type="entry name" value="GGDEF_dom"/>
</dbReference>
<evidence type="ECO:0000259" key="2">
    <source>
        <dbReference type="PROSITE" id="PS50887"/>
    </source>
</evidence>
<dbReference type="PANTHER" id="PTHR44757">
    <property type="entry name" value="DIGUANYLATE CYCLASE DGCP"/>
    <property type="match status" value="1"/>
</dbReference>
<dbReference type="CDD" id="cd01948">
    <property type="entry name" value="EAL"/>
    <property type="match status" value="1"/>
</dbReference>